<dbReference type="Pfam" id="PF20253">
    <property type="entry name" value="DUF6604"/>
    <property type="match status" value="1"/>
</dbReference>
<name>X0AKX8_FUSOX</name>
<sequence length="199" mass="22031">MVPGKLVGALQRHKEDTNSVAAWLVSTAKHYGYKSQAAGPNDKDAQQEASGRLKGKALKEAKSRPTGTKNGTGQKYIVALNDYVPIAEDIARHRKPTIPVPMPFVSTINRVIDRGSSFRARMVEQGTDVDEKANKNHLYFVHLLEDSATYQAEEQNSLDDALVIWHFLMVDAEMAGMQILSCLNYSTPRSLMHSQSLSC</sequence>
<reference evidence="3" key="1">
    <citation type="submission" date="2012-04" db="EMBL/GenBank/DDBJ databases">
        <title>The Genome Sequence of Fusarium oxysporum melonis.</title>
        <authorList>
            <consortium name="The Broad Institute Genome Sequencing Platform"/>
            <person name="Ma L.-J."/>
            <person name="Gale L.R."/>
            <person name="Schwartz D.C."/>
            <person name="Zhou S."/>
            <person name="Corby-Kistler H."/>
            <person name="Young S.K."/>
            <person name="Zeng Q."/>
            <person name="Gargeya S."/>
            <person name="Fitzgerald M."/>
            <person name="Haas B."/>
            <person name="Abouelleil A."/>
            <person name="Alvarado L."/>
            <person name="Arachchi H.M."/>
            <person name="Berlin A."/>
            <person name="Brown A."/>
            <person name="Chapman S.B."/>
            <person name="Chen Z."/>
            <person name="Dunbar C."/>
            <person name="Freedman E."/>
            <person name="Gearin G."/>
            <person name="Goldberg J."/>
            <person name="Griggs A."/>
            <person name="Gujja S."/>
            <person name="Heiman D."/>
            <person name="Howarth C."/>
            <person name="Larson L."/>
            <person name="Lui A."/>
            <person name="MacDonald P.J.P."/>
            <person name="Montmayeur A."/>
            <person name="Murphy C."/>
            <person name="Neiman D."/>
            <person name="Pearson M."/>
            <person name="Priest M."/>
            <person name="Roberts A."/>
            <person name="Saif S."/>
            <person name="Shea T."/>
            <person name="Shenoy N."/>
            <person name="Sisk P."/>
            <person name="Stolte C."/>
            <person name="Sykes S."/>
            <person name="Wortman J."/>
            <person name="Nusbaum C."/>
            <person name="Birren B."/>
        </authorList>
    </citation>
    <scope>NUCLEOTIDE SEQUENCE</scope>
    <source>
        <strain evidence="3">26406</strain>
    </source>
</reference>
<dbReference type="Proteomes" id="UP000030703">
    <property type="component" value="Unassembled WGS sequence"/>
</dbReference>
<dbReference type="OrthoDB" id="5238236at2759"/>
<dbReference type="PANTHER" id="PTHR38795:SF1">
    <property type="entry name" value="DUF6604 DOMAIN-CONTAINING PROTEIN"/>
    <property type="match status" value="1"/>
</dbReference>
<dbReference type="HOGENOM" id="CLU_1372270_0_0_1"/>
<feature type="region of interest" description="Disordered" evidence="1">
    <location>
        <begin position="34"/>
        <end position="71"/>
    </location>
</feature>
<reference evidence="3" key="2">
    <citation type="submission" date="2012-05" db="EMBL/GenBank/DDBJ databases">
        <title>Annotation of the Genome Sequence of Fusarium oxysporum f. sp. melonis 26406.</title>
        <authorList>
            <consortium name="The Broad Institute Genomics Platform"/>
            <person name="Ma L.-J."/>
            <person name="Corby-Kistler H."/>
            <person name="Broz K."/>
            <person name="Gale L.R."/>
            <person name="Jonkers W."/>
            <person name="O'Donnell K."/>
            <person name="Ploetz R."/>
            <person name="Steinberg C."/>
            <person name="Schwartz D.C."/>
            <person name="VanEtten H."/>
            <person name="Zhou S."/>
            <person name="Young S.K."/>
            <person name="Zeng Q."/>
            <person name="Gargeya S."/>
            <person name="Fitzgerald M."/>
            <person name="Abouelleil A."/>
            <person name="Alvarado L."/>
            <person name="Chapman S.B."/>
            <person name="Gainer-Dewar J."/>
            <person name="Goldberg J."/>
            <person name="Griggs A."/>
            <person name="Gujja S."/>
            <person name="Hansen M."/>
            <person name="Howarth C."/>
            <person name="Imamovic A."/>
            <person name="Ireland A."/>
            <person name="Larimer J."/>
            <person name="McCowan C."/>
            <person name="Murphy C."/>
            <person name="Pearson M."/>
            <person name="Poon T.W."/>
            <person name="Priest M."/>
            <person name="Roberts A."/>
            <person name="Saif S."/>
            <person name="Shea T."/>
            <person name="Sykes S."/>
            <person name="Wortman J."/>
            <person name="Nusbaum C."/>
            <person name="Birren B."/>
        </authorList>
    </citation>
    <scope>NUCLEOTIDE SEQUENCE</scope>
    <source>
        <strain evidence="3">26406</strain>
    </source>
</reference>
<protein>
    <recommendedName>
        <fullName evidence="2">DUF6604 domain-containing protein</fullName>
    </recommendedName>
</protein>
<dbReference type="VEuPathDB" id="FungiDB:FOMG_03501"/>
<evidence type="ECO:0000256" key="1">
    <source>
        <dbReference type="SAM" id="MobiDB-lite"/>
    </source>
</evidence>
<dbReference type="AlphaFoldDB" id="X0AKX8"/>
<dbReference type="PANTHER" id="PTHR38795">
    <property type="entry name" value="DUF6604 DOMAIN-CONTAINING PROTEIN"/>
    <property type="match status" value="1"/>
</dbReference>
<dbReference type="InterPro" id="IPR046539">
    <property type="entry name" value="DUF6604"/>
</dbReference>
<proteinExistence type="predicted"/>
<accession>X0AKX8</accession>
<evidence type="ECO:0000313" key="3">
    <source>
        <dbReference type="EMBL" id="EXK44839.1"/>
    </source>
</evidence>
<evidence type="ECO:0000259" key="2">
    <source>
        <dbReference type="Pfam" id="PF20253"/>
    </source>
</evidence>
<dbReference type="EMBL" id="JH659330">
    <property type="protein sequence ID" value="EXK44839.1"/>
    <property type="molecule type" value="Genomic_DNA"/>
</dbReference>
<gene>
    <name evidence="3" type="ORF">FOMG_03501</name>
</gene>
<organism evidence="3">
    <name type="scientific">Fusarium oxysporum f. sp. melonis 26406</name>
    <dbReference type="NCBI Taxonomy" id="1089452"/>
    <lineage>
        <taxon>Eukaryota</taxon>
        <taxon>Fungi</taxon>
        <taxon>Dikarya</taxon>
        <taxon>Ascomycota</taxon>
        <taxon>Pezizomycotina</taxon>
        <taxon>Sordariomycetes</taxon>
        <taxon>Hypocreomycetidae</taxon>
        <taxon>Hypocreales</taxon>
        <taxon>Nectriaceae</taxon>
        <taxon>Fusarium</taxon>
        <taxon>Fusarium oxysporum species complex</taxon>
    </lineage>
</organism>
<feature type="domain" description="DUF6604" evidence="2">
    <location>
        <begin position="11"/>
        <end position="146"/>
    </location>
</feature>